<evidence type="ECO:0000256" key="1">
    <source>
        <dbReference type="ARBA" id="ARBA00022714"/>
    </source>
</evidence>
<evidence type="ECO:0000313" key="7">
    <source>
        <dbReference type="EMBL" id="QEL09902.1"/>
    </source>
</evidence>
<dbReference type="Pfam" id="PF13806">
    <property type="entry name" value="Rieske_2"/>
    <property type="match status" value="1"/>
</dbReference>
<dbReference type="GO" id="GO:0046872">
    <property type="term" value="F:metal ion binding"/>
    <property type="evidence" value="ECO:0007669"/>
    <property type="project" value="UniProtKB-KW"/>
</dbReference>
<keyword evidence="8" id="KW-1185">Reference proteome</keyword>
<reference evidence="7 8" key="1">
    <citation type="submission" date="2019-08" db="EMBL/GenBank/DDBJ databases">
        <title>Complete genome sequence of Kushneria sp. YCWA18, a halophilic phosphate-solubilizing bacterium isolated from Daqiao saltern in China.</title>
        <authorList>
            <person name="Du G.-X."/>
            <person name="Qu L.-Y."/>
        </authorList>
    </citation>
    <scope>NUCLEOTIDE SEQUENCE [LARGE SCALE GENOMIC DNA]</scope>
    <source>
        <strain evidence="7 8">YCWA18</strain>
    </source>
</reference>
<evidence type="ECO:0000256" key="4">
    <source>
        <dbReference type="ARBA" id="ARBA00023004"/>
    </source>
</evidence>
<name>A0A1S1NUN6_9GAMM</name>
<dbReference type="OrthoDB" id="516687at2"/>
<dbReference type="KEGG" id="kuy:FY550_01295"/>
<keyword evidence="4" id="KW-0408">Iron</keyword>
<dbReference type="GO" id="GO:0042128">
    <property type="term" value="P:nitrate assimilation"/>
    <property type="evidence" value="ECO:0007669"/>
    <property type="project" value="UniProtKB-KW"/>
</dbReference>
<proteinExistence type="predicted"/>
<dbReference type="PANTHER" id="PTHR40562">
    <property type="match status" value="1"/>
</dbReference>
<dbReference type="RefSeq" id="WP_070980905.1">
    <property type="nucleotide sequence ID" value="NZ_CP043420.1"/>
</dbReference>
<dbReference type="EMBL" id="CP043420">
    <property type="protein sequence ID" value="QEL09902.1"/>
    <property type="molecule type" value="Genomic_DNA"/>
</dbReference>
<gene>
    <name evidence="7" type="primary">nirD</name>
    <name evidence="7" type="ORF">FY550_01295</name>
</gene>
<dbReference type="InterPro" id="IPR036922">
    <property type="entry name" value="Rieske_2Fe-2S_sf"/>
</dbReference>
<evidence type="ECO:0000256" key="5">
    <source>
        <dbReference type="ARBA" id="ARBA00023014"/>
    </source>
</evidence>
<dbReference type="CDD" id="cd03529">
    <property type="entry name" value="Rieske_NirD"/>
    <property type="match status" value="1"/>
</dbReference>
<dbReference type="PROSITE" id="PS51300">
    <property type="entry name" value="NIRD"/>
    <property type="match status" value="1"/>
</dbReference>
<keyword evidence="2" id="KW-0479">Metal-binding</keyword>
<evidence type="ECO:0000313" key="8">
    <source>
        <dbReference type="Proteomes" id="UP000322553"/>
    </source>
</evidence>
<evidence type="ECO:0000256" key="3">
    <source>
        <dbReference type="ARBA" id="ARBA00023002"/>
    </source>
</evidence>
<dbReference type="STRING" id="657387.BH688_14330"/>
<dbReference type="NCBIfam" id="TIGR02378">
    <property type="entry name" value="nirD_assim_sml"/>
    <property type="match status" value="1"/>
</dbReference>
<protein>
    <submittedName>
        <fullName evidence="7">Nitrite reductase small subunit NirD</fullName>
    </submittedName>
</protein>
<sequence length="131" mass="14372">MTAANAIRSDIDIHELCCTADLVAWSGVVALHQGHQIALFYLPQGHDRQGEAEIFALDNHDPFSGANVIGRGIIGDKGGEPVVASPIYKQHFRLRDGVCLEDPEQRLTVWPVRLEGDMVVLETPAPDHPTR</sequence>
<dbReference type="Proteomes" id="UP000322553">
    <property type="component" value="Chromosome"/>
</dbReference>
<keyword evidence="5" id="KW-0411">Iron-sulfur</keyword>
<keyword evidence="1" id="KW-0001">2Fe-2S</keyword>
<accession>A0A1S1NUN6</accession>
<evidence type="ECO:0000256" key="6">
    <source>
        <dbReference type="ARBA" id="ARBA00023063"/>
    </source>
</evidence>
<dbReference type="InterPro" id="IPR012748">
    <property type="entry name" value="Rieske-like_NirD"/>
</dbReference>
<dbReference type="PROSITE" id="PS51296">
    <property type="entry name" value="RIESKE"/>
    <property type="match status" value="1"/>
</dbReference>
<dbReference type="AlphaFoldDB" id="A0A1S1NUN6"/>
<dbReference type="GO" id="GO:0051537">
    <property type="term" value="F:2 iron, 2 sulfur cluster binding"/>
    <property type="evidence" value="ECO:0007669"/>
    <property type="project" value="UniProtKB-KW"/>
</dbReference>
<dbReference type="InterPro" id="IPR017881">
    <property type="entry name" value="NirD"/>
</dbReference>
<keyword evidence="3" id="KW-0560">Oxidoreductase</keyword>
<dbReference type="PANTHER" id="PTHR40562:SF1">
    <property type="entry name" value="NITRITE REDUCTASE (NADH) SMALL SUBUNIT"/>
    <property type="match status" value="1"/>
</dbReference>
<dbReference type="Gene3D" id="2.102.10.10">
    <property type="entry name" value="Rieske [2Fe-2S] iron-sulphur domain"/>
    <property type="match status" value="1"/>
</dbReference>
<organism evidence="7 8">
    <name type="scientific">Kushneria phosphatilytica</name>
    <dbReference type="NCBI Taxonomy" id="657387"/>
    <lineage>
        <taxon>Bacteria</taxon>
        <taxon>Pseudomonadati</taxon>
        <taxon>Pseudomonadota</taxon>
        <taxon>Gammaproteobacteria</taxon>
        <taxon>Oceanospirillales</taxon>
        <taxon>Halomonadaceae</taxon>
        <taxon>Kushneria</taxon>
    </lineage>
</organism>
<keyword evidence="6" id="KW-0534">Nitrate assimilation</keyword>
<evidence type="ECO:0000256" key="2">
    <source>
        <dbReference type="ARBA" id="ARBA00022723"/>
    </source>
</evidence>
<dbReference type="GO" id="GO:0008942">
    <property type="term" value="F:nitrite reductase [NAD(P)H] activity"/>
    <property type="evidence" value="ECO:0007669"/>
    <property type="project" value="InterPro"/>
</dbReference>
<dbReference type="InterPro" id="IPR017941">
    <property type="entry name" value="Rieske_2Fe-2S"/>
</dbReference>
<dbReference type="SUPFAM" id="SSF50022">
    <property type="entry name" value="ISP domain"/>
    <property type="match status" value="1"/>
</dbReference>